<sequence>MRRTAVLAALVAALSAPAFADGDVDKGKKVFNKCKACHAVGEGAKNKVGPQLNGIIGAEIASVEGYRYSKAFLARKEEGLVWNDAELDAYLLKPKDHTPGTKMSFVGLRKAEDRVNVIAYLKTYE</sequence>
<dbReference type="OrthoDB" id="9805828at2"/>
<dbReference type="InterPro" id="IPR009056">
    <property type="entry name" value="Cyt_c-like_dom"/>
</dbReference>
<evidence type="ECO:0000256" key="7">
    <source>
        <dbReference type="ARBA" id="ARBA00023004"/>
    </source>
</evidence>
<dbReference type="GO" id="GO:0009055">
    <property type="term" value="F:electron transfer activity"/>
    <property type="evidence" value="ECO:0007669"/>
    <property type="project" value="InterPro"/>
</dbReference>
<organism evidence="11 12">
    <name type="scientific">Denitrobaculum tricleocarpae</name>
    <dbReference type="NCBI Taxonomy" id="2591009"/>
    <lineage>
        <taxon>Bacteria</taxon>
        <taxon>Pseudomonadati</taxon>
        <taxon>Pseudomonadota</taxon>
        <taxon>Alphaproteobacteria</taxon>
        <taxon>Rhodospirillales</taxon>
        <taxon>Rhodospirillaceae</taxon>
        <taxon>Denitrobaculum</taxon>
    </lineage>
</organism>
<dbReference type="EMBL" id="VHSH01000006">
    <property type="protein sequence ID" value="TQV78659.1"/>
    <property type="molecule type" value="Genomic_DNA"/>
</dbReference>
<evidence type="ECO:0000256" key="1">
    <source>
        <dbReference type="ARBA" id="ARBA00003590"/>
    </source>
</evidence>
<evidence type="ECO:0000313" key="11">
    <source>
        <dbReference type="EMBL" id="TQV78659.1"/>
    </source>
</evidence>
<evidence type="ECO:0000259" key="10">
    <source>
        <dbReference type="PROSITE" id="PS51007"/>
    </source>
</evidence>
<dbReference type="Gene3D" id="1.10.760.10">
    <property type="entry name" value="Cytochrome c-like domain"/>
    <property type="match status" value="1"/>
</dbReference>
<name>A0A545TN51_9PROT</name>
<dbReference type="Proteomes" id="UP000315252">
    <property type="component" value="Unassembled WGS sequence"/>
</dbReference>
<proteinExistence type="predicted"/>
<dbReference type="GO" id="GO:0046872">
    <property type="term" value="F:metal ion binding"/>
    <property type="evidence" value="ECO:0007669"/>
    <property type="project" value="UniProtKB-KW"/>
</dbReference>
<dbReference type="Pfam" id="PF00034">
    <property type="entry name" value="Cytochrom_C"/>
    <property type="match status" value="1"/>
</dbReference>
<evidence type="ECO:0000256" key="8">
    <source>
        <dbReference type="PROSITE-ProRule" id="PRU00433"/>
    </source>
</evidence>
<accession>A0A545TN51</accession>
<evidence type="ECO:0000256" key="6">
    <source>
        <dbReference type="ARBA" id="ARBA00022982"/>
    </source>
</evidence>
<dbReference type="InterPro" id="IPR002327">
    <property type="entry name" value="Cyt_c_1A/1B"/>
</dbReference>
<evidence type="ECO:0000256" key="5">
    <source>
        <dbReference type="ARBA" id="ARBA00022723"/>
    </source>
</evidence>
<dbReference type="PANTHER" id="PTHR11961">
    <property type="entry name" value="CYTOCHROME C"/>
    <property type="match status" value="1"/>
</dbReference>
<comment type="function">
    <text evidence="1">Cytochrome c2 is found mainly in purple, non-sulfur, photosynthetic bacteria where it functions as the electron donor to the oxidized bacteriochlorophyll in the photophosphorylation pathway. However, it may also have a role in the respiratory chain and is found in some non-photosynthetic bacteria.</text>
</comment>
<keyword evidence="6" id="KW-0249">Electron transport</keyword>
<gene>
    <name evidence="11" type="ORF">FKG95_18415</name>
</gene>
<dbReference type="PROSITE" id="PS51007">
    <property type="entry name" value="CYTC"/>
    <property type="match status" value="1"/>
</dbReference>
<dbReference type="SUPFAM" id="SSF46626">
    <property type="entry name" value="Cytochrome c"/>
    <property type="match status" value="1"/>
</dbReference>
<keyword evidence="12" id="KW-1185">Reference proteome</keyword>
<feature type="domain" description="Cytochrome c" evidence="10">
    <location>
        <begin position="22"/>
        <end position="125"/>
    </location>
</feature>
<comment type="caution">
    <text evidence="11">The sequence shown here is derived from an EMBL/GenBank/DDBJ whole genome shotgun (WGS) entry which is preliminary data.</text>
</comment>
<keyword evidence="5 8" id="KW-0479">Metal-binding</keyword>
<evidence type="ECO:0000256" key="3">
    <source>
        <dbReference type="ARBA" id="ARBA00022531"/>
    </source>
</evidence>
<evidence type="ECO:0000256" key="4">
    <source>
        <dbReference type="ARBA" id="ARBA00022617"/>
    </source>
</evidence>
<keyword evidence="2" id="KW-0813">Transport</keyword>
<keyword evidence="7 8" id="KW-0408">Iron</keyword>
<protein>
    <submittedName>
        <fullName evidence="11">Cytochrome c family protein</fullName>
    </submittedName>
</protein>
<evidence type="ECO:0000256" key="9">
    <source>
        <dbReference type="SAM" id="SignalP"/>
    </source>
</evidence>
<dbReference type="AlphaFoldDB" id="A0A545TN51"/>
<keyword evidence="9" id="KW-0732">Signal</keyword>
<keyword evidence="4 8" id="KW-0349">Heme</keyword>
<reference evidence="11 12" key="1">
    <citation type="submission" date="2019-06" db="EMBL/GenBank/DDBJ databases">
        <title>Whole genome sequence for Rhodospirillaceae sp. R148.</title>
        <authorList>
            <person name="Wang G."/>
        </authorList>
    </citation>
    <scope>NUCLEOTIDE SEQUENCE [LARGE SCALE GENOMIC DNA]</scope>
    <source>
        <strain evidence="11 12">R148</strain>
    </source>
</reference>
<feature type="signal peptide" evidence="9">
    <location>
        <begin position="1"/>
        <end position="20"/>
    </location>
</feature>
<keyword evidence="3" id="KW-0602">Photosynthesis</keyword>
<dbReference type="GO" id="GO:0020037">
    <property type="term" value="F:heme binding"/>
    <property type="evidence" value="ECO:0007669"/>
    <property type="project" value="InterPro"/>
</dbReference>
<dbReference type="PRINTS" id="PR00604">
    <property type="entry name" value="CYTCHRMECIAB"/>
</dbReference>
<evidence type="ECO:0000313" key="12">
    <source>
        <dbReference type="Proteomes" id="UP000315252"/>
    </source>
</evidence>
<dbReference type="GO" id="GO:0015979">
    <property type="term" value="P:photosynthesis"/>
    <property type="evidence" value="ECO:0007669"/>
    <property type="project" value="UniProtKB-KW"/>
</dbReference>
<feature type="chain" id="PRO_5021924979" evidence="9">
    <location>
        <begin position="21"/>
        <end position="125"/>
    </location>
</feature>
<dbReference type="InterPro" id="IPR036909">
    <property type="entry name" value="Cyt_c-like_dom_sf"/>
</dbReference>
<evidence type="ECO:0000256" key="2">
    <source>
        <dbReference type="ARBA" id="ARBA00022448"/>
    </source>
</evidence>